<protein>
    <recommendedName>
        <fullName evidence="8">Zn(2)-C6 fungal-type domain-containing protein</fullName>
    </recommendedName>
</protein>
<organism evidence="9 10">
    <name type="scientific">Diaporthe helianthi</name>
    <dbReference type="NCBI Taxonomy" id="158607"/>
    <lineage>
        <taxon>Eukaryota</taxon>
        <taxon>Fungi</taxon>
        <taxon>Dikarya</taxon>
        <taxon>Ascomycota</taxon>
        <taxon>Pezizomycotina</taxon>
        <taxon>Sordariomycetes</taxon>
        <taxon>Sordariomycetidae</taxon>
        <taxon>Diaporthales</taxon>
        <taxon>Diaporthaceae</taxon>
        <taxon>Diaporthe</taxon>
    </lineage>
</organism>
<dbReference type="InterPro" id="IPR021858">
    <property type="entry name" value="Fun_TF"/>
</dbReference>
<feature type="domain" description="Zn(2)-C6 fungal-type" evidence="8">
    <location>
        <begin position="12"/>
        <end position="42"/>
    </location>
</feature>
<evidence type="ECO:0000313" key="10">
    <source>
        <dbReference type="Proteomes" id="UP000094444"/>
    </source>
</evidence>
<evidence type="ECO:0000313" key="9">
    <source>
        <dbReference type="EMBL" id="POS78211.1"/>
    </source>
</evidence>
<dbReference type="InterPro" id="IPR036864">
    <property type="entry name" value="Zn2-C6_fun-type_DNA-bd_sf"/>
</dbReference>
<dbReference type="GO" id="GO:0008270">
    <property type="term" value="F:zinc ion binding"/>
    <property type="evidence" value="ECO:0007669"/>
    <property type="project" value="InterPro"/>
</dbReference>
<evidence type="ECO:0000256" key="2">
    <source>
        <dbReference type="ARBA" id="ARBA00022833"/>
    </source>
</evidence>
<comment type="subcellular location">
    <subcellularLocation>
        <location evidence="1">Nucleus</location>
    </subcellularLocation>
</comment>
<keyword evidence="3" id="KW-0805">Transcription regulation</keyword>
<name>A0A2P5I6T1_DIAHE</name>
<dbReference type="SMART" id="SM00066">
    <property type="entry name" value="GAL4"/>
    <property type="match status" value="1"/>
</dbReference>
<comment type="caution">
    <text evidence="9">The sequence shown here is derived from an EMBL/GenBank/DDBJ whole genome shotgun (WGS) entry which is preliminary data.</text>
</comment>
<dbReference type="PROSITE" id="PS50048">
    <property type="entry name" value="ZN2_CY6_FUNGAL_2"/>
    <property type="match status" value="1"/>
</dbReference>
<evidence type="ECO:0000256" key="6">
    <source>
        <dbReference type="ARBA" id="ARBA00023242"/>
    </source>
</evidence>
<dbReference type="GO" id="GO:0000981">
    <property type="term" value="F:DNA-binding transcription factor activity, RNA polymerase II-specific"/>
    <property type="evidence" value="ECO:0007669"/>
    <property type="project" value="InterPro"/>
</dbReference>
<dbReference type="Pfam" id="PF11951">
    <property type="entry name" value="Fungal_trans_2"/>
    <property type="match status" value="1"/>
</dbReference>
<dbReference type="STRING" id="158607.A0A2P5I6T1"/>
<dbReference type="PANTHER" id="PTHR37534">
    <property type="entry name" value="TRANSCRIPTIONAL ACTIVATOR PROTEIN UGA3"/>
    <property type="match status" value="1"/>
</dbReference>
<keyword evidence="2" id="KW-0862">Zinc</keyword>
<dbReference type="CDD" id="cd00067">
    <property type="entry name" value="GAL4"/>
    <property type="match status" value="1"/>
</dbReference>
<keyword evidence="5" id="KW-0804">Transcription</keyword>
<keyword evidence="10" id="KW-1185">Reference proteome</keyword>
<dbReference type="EMBL" id="MAVT02000204">
    <property type="protein sequence ID" value="POS78211.1"/>
    <property type="molecule type" value="Genomic_DNA"/>
</dbReference>
<dbReference type="GO" id="GO:0005634">
    <property type="term" value="C:nucleus"/>
    <property type="evidence" value="ECO:0007669"/>
    <property type="project" value="UniProtKB-SubCell"/>
</dbReference>
<keyword evidence="4" id="KW-0238">DNA-binding</keyword>
<evidence type="ECO:0000256" key="3">
    <source>
        <dbReference type="ARBA" id="ARBA00023015"/>
    </source>
</evidence>
<accession>A0A2P5I6T1</accession>
<evidence type="ECO:0000256" key="4">
    <source>
        <dbReference type="ARBA" id="ARBA00023125"/>
    </source>
</evidence>
<reference evidence="9" key="1">
    <citation type="submission" date="2017-09" db="EMBL/GenBank/DDBJ databases">
        <title>Polyketide synthases of a Diaporthe helianthi virulent isolate.</title>
        <authorList>
            <person name="Baroncelli R."/>
        </authorList>
    </citation>
    <scope>NUCLEOTIDE SEQUENCE [LARGE SCALE GENOMIC DNA]</scope>
    <source>
        <strain evidence="9">7/96</strain>
    </source>
</reference>
<feature type="region of interest" description="Disordered" evidence="7">
    <location>
        <begin position="94"/>
        <end position="152"/>
    </location>
</feature>
<dbReference type="PROSITE" id="PS00463">
    <property type="entry name" value="ZN2_CY6_FUNGAL_1"/>
    <property type="match status" value="1"/>
</dbReference>
<dbReference type="AlphaFoldDB" id="A0A2P5I6T1"/>
<evidence type="ECO:0000259" key="8">
    <source>
        <dbReference type="PROSITE" id="PS50048"/>
    </source>
</evidence>
<gene>
    <name evidence="9" type="ORF">DHEL01_v203400</name>
</gene>
<dbReference type="InterPro" id="IPR001138">
    <property type="entry name" value="Zn2Cys6_DnaBD"/>
</dbReference>
<sequence>MTNKPLARSSDGCWTCRLRRKKCDEGRPRCAVCAALEISCLYSDEKPEWMDGGERQAKKADEVKAEVKKKGAWRRERKYLTGIEPGIEELSMADAHQDEASRAAPTGTGTGTGAHKGPSSASSSGDSPQNSTSDGTSNNTPPSSTSEPAAYPAAGGMYIQGQHFPAPAATHEAPSAAAAAAAAAAASVTLVGYNNLNEHDLLHLTNYLDYVFPFLFPFYRPPLLHSGRAWLLILLMRKRTLLHSALSLSTYFFAVATETLIPCHESCREHNRSGLEKQHELTLKELQNDVAVVNQKGVGSDLVESARIMESIVQLVVFEVAVTRRVTSAESWMVHLDGAFVMFEQIMEAHGSSGEGDTRRYCWHAITAQLGAGSQMPTLGFTPSGDPFPSNSDQAAMRFFTTLLLFADVVSATALETSPRLFNFHGILLDSISGNFGGFEINGPQLDLESVVGVKNDVITLLAQVADLHAWKKEMAKAGSLSVVQLVTRASQIETLIRGLIACLEQERENNCHNNNNSQHTMEPINFISQYNVGLPIVKGSSTEWTSLVWAHATLTYLSTVVSGWQPSCPELRASVAATIALLAAAPAPACVRSVVWPFCVTGCLALPEEEGFFRSIVEALGPLSSFGTIAAALRVMEGVWARRGQLGPEWTMAEGLRSVGTAVMLF</sequence>
<dbReference type="SUPFAM" id="SSF57701">
    <property type="entry name" value="Zn2/Cys6 DNA-binding domain"/>
    <property type="match status" value="1"/>
</dbReference>
<evidence type="ECO:0000256" key="5">
    <source>
        <dbReference type="ARBA" id="ARBA00023163"/>
    </source>
</evidence>
<keyword evidence="6" id="KW-0539">Nucleus</keyword>
<dbReference type="OrthoDB" id="5213892at2759"/>
<dbReference type="Gene3D" id="4.10.240.10">
    <property type="entry name" value="Zn(2)-C6 fungal-type DNA-binding domain"/>
    <property type="match status" value="1"/>
</dbReference>
<dbReference type="InParanoid" id="A0A2P5I6T1"/>
<proteinExistence type="predicted"/>
<dbReference type="Pfam" id="PF00172">
    <property type="entry name" value="Zn_clus"/>
    <property type="match status" value="1"/>
</dbReference>
<dbReference type="PANTHER" id="PTHR37534:SF20">
    <property type="entry name" value="PRO1A C6 ZINK-FINGER PROTEIN"/>
    <property type="match status" value="1"/>
</dbReference>
<evidence type="ECO:0000256" key="7">
    <source>
        <dbReference type="SAM" id="MobiDB-lite"/>
    </source>
</evidence>
<evidence type="ECO:0000256" key="1">
    <source>
        <dbReference type="ARBA" id="ARBA00004123"/>
    </source>
</evidence>
<dbReference type="Proteomes" id="UP000094444">
    <property type="component" value="Unassembled WGS sequence"/>
</dbReference>
<dbReference type="GO" id="GO:0003677">
    <property type="term" value="F:DNA binding"/>
    <property type="evidence" value="ECO:0007669"/>
    <property type="project" value="UniProtKB-KW"/>
</dbReference>
<feature type="compositionally biased region" description="Low complexity" evidence="7">
    <location>
        <begin position="119"/>
        <end position="152"/>
    </location>
</feature>